<evidence type="ECO:0000256" key="6">
    <source>
        <dbReference type="ARBA" id="ARBA00022842"/>
    </source>
</evidence>
<keyword evidence="7 10" id="KW-0546">Nucleotide metabolism</keyword>
<evidence type="ECO:0000313" key="13">
    <source>
        <dbReference type="Proteomes" id="UP000050961"/>
    </source>
</evidence>
<dbReference type="PATRIC" id="fig|1423806.3.peg.1284"/>
<keyword evidence="13" id="KW-1185">Reference proteome</keyword>
<dbReference type="InterPro" id="IPR020922">
    <property type="entry name" value="dITP/XTP_pyrophosphatase"/>
</dbReference>
<dbReference type="GO" id="GO:0046872">
    <property type="term" value="F:metal ion binding"/>
    <property type="evidence" value="ECO:0007669"/>
    <property type="project" value="UniProtKB-KW"/>
</dbReference>
<dbReference type="STRING" id="1423806.FD15_GL001263"/>
<dbReference type="GO" id="GO:0009117">
    <property type="term" value="P:nucleotide metabolic process"/>
    <property type="evidence" value="ECO:0007669"/>
    <property type="project" value="UniProtKB-KW"/>
</dbReference>
<dbReference type="InterPro" id="IPR002637">
    <property type="entry name" value="RdgB/HAM1"/>
</dbReference>
<comment type="function">
    <text evidence="10">Pyrophosphatase that catalyzes the hydrolysis of nucleoside triphosphates to their monophosphate derivatives, with a high preference for the non-canonical purine nucleotides XTP (xanthosine triphosphate), dITP (deoxyinosine triphosphate) and ITP. Seems to function as a house-cleaning enzyme that removes non-canonical purine nucleotides from the nucleotide pool, thus preventing their incorporation into DNA/RNA and avoiding chromosomal lesions.</text>
</comment>
<evidence type="ECO:0000256" key="5">
    <source>
        <dbReference type="ARBA" id="ARBA00022801"/>
    </source>
</evidence>
<evidence type="ECO:0000256" key="11">
    <source>
        <dbReference type="RuleBase" id="RU003781"/>
    </source>
</evidence>
<sequence length="206" mass="22860">MLFSGGKLVTTILIATKNEGKAKEFRAFFEPRGFKVKTLNEMEQVPEIIENGQTFEENALLKAETLTNKLKMTVLADDSGLMVDALNGAPGIFSARYAGDHDDAANKVKLLHELKGVPTDKRTATFHTSLVVTSIARKPLIVEGNVKGFILEKERGTDGFGYDPLFYLPSLKKTFAELTPAEKNKVSHRGKAVRALSVNFDDWWEK</sequence>
<evidence type="ECO:0000256" key="9">
    <source>
        <dbReference type="ARBA" id="ARBA00052017"/>
    </source>
</evidence>
<dbReference type="GO" id="GO:0036220">
    <property type="term" value="F:ITP diphosphatase activity"/>
    <property type="evidence" value="ECO:0007669"/>
    <property type="project" value="UniProtKB-UniRule"/>
</dbReference>
<reference evidence="12 13" key="1">
    <citation type="journal article" date="2015" name="Genome Announc.">
        <title>Expanding the biotechnology potential of lactobacilli through comparative genomics of 213 strains and associated genera.</title>
        <authorList>
            <person name="Sun Z."/>
            <person name="Harris H.M."/>
            <person name="McCann A."/>
            <person name="Guo C."/>
            <person name="Argimon S."/>
            <person name="Zhang W."/>
            <person name="Yang X."/>
            <person name="Jeffery I.B."/>
            <person name="Cooney J.C."/>
            <person name="Kagawa T.F."/>
            <person name="Liu W."/>
            <person name="Song Y."/>
            <person name="Salvetti E."/>
            <person name="Wrobel A."/>
            <person name="Rasinkangas P."/>
            <person name="Parkhill J."/>
            <person name="Rea M.C."/>
            <person name="O'Sullivan O."/>
            <person name="Ritari J."/>
            <person name="Douillard F.P."/>
            <person name="Paul Ross R."/>
            <person name="Yang R."/>
            <person name="Briner A.E."/>
            <person name="Felis G.E."/>
            <person name="de Vos W.M."/>
            <person name="Barrangou R."/>
            <person name="Klaenhammer T.R."/>
            <person name="Caufield P.W."/>
            <person name="Cui Y."/>
            <person name="Zhang H."/>
            <person name="O'Toole P.W."/>
        </authorList>
    </citation>
    <scope>NUCLEOTIDE SEQUENCE [LARGE SCALE GENOMIC DNA]</scope>
    <source>
        <strain evidence="12 13">DSM 21376</strain>
    </source>
</reference>
<gene>
    <name evidence="12" type="ORF">FD15_GL001263</name>
</gene>
<proteinExistence type="inferred from homology"/>
<comment type="caution">
    <text evidence="12">The sequence shown here is derived from an EMBL/GenBank/DDBJ whole genome shotgun (WGS) entry which is preliminary data.</text>
</comment>
<evidence type="ECO:0000256" key="10">
    <source>
        <dbReference type="HAMAP-Rule" id="MF_01405"/>
    </source>
</evidence>
<dbReference type="Pfam" id="PF01725">
    <property type="entry name" value="Ham1p_like"/>
    <property type="match status" value="1"/>
</dbReference>
<organism evidence="12 13">
    <name type="scientific">Liquorilactobacillus sucicola DSM 21376 = JCM 15457</name>
    <dbReference type="NCBI Taxonomy" id="1423806"/>
    <lineage>
        <taxon>Bacteria</taxon>
        <taxon>Bacillati</taxon>
        <taxon>Bacillota</taxon>
        <taxon>Bacilli</taxon>
        <taxon>Lactobacillales</taxon>
        <taxon>Lactobacillaceae</taxon>
        <taxon>Liquorilactobacillus</taxon>
    </lineage>
</organism>
<evidence type="ECO:0000256" key="1">
    <source>
        <dbReference type="ARBA" id="ARBA00008023"/>
    </source>
</evidence>
<keyword evidence="4 10" id="KW-0547">Nucleotide-binding</keyword>
<dbReference type="SUPFAM" id="SSF52972">
    <property type="entry name" value="ITPase-like"/>
    <property type="match status" value="1"/>
</dbReference>
<evidence type="ECO:0000256" key="4">
    <source>
        <dbReference type="ARBA" id="ARBA00022741"/>
    </source>
</evidence>
<feature type="binding site" evidence="10">
    <location>
        <position position="79"/>
    </location>
    <ligand>
        <name>substrate</name>
    </ligand>
</feature>
<name>A0A0R2DSK9_9LACO</name>
<comment type="catalytic activity">
    <reaction evidence="9 10">
        <text>XTP + H2O = XMP + diphosphate + H(+)</text>
        <dbReference type="Rhea" id="RHEA:28610"/>
        <dbReference type="ChEBI" id="CHEBI:15377"/>
        <dbReference type="ChEBI" id="CHEBI:15378"/>
        <dbReference type="ChEBI" id="CHEBI:33019"/>
        <dbReference type="ChEBI" id="CHEBI:57464"/>
        <dbReference type="ChEBI" id="CHEBI:61314"/>
        <dbReference type="EC" id="3.6.1.66"/>
    </reaction>
</comment>
<dbReference type="GO" id="GO:0036222">
    <property type="term" value="F:XTP diphosphatase activity"/>
    <property type="evidence" value="ECO:0007669"/>
    <property type="project" value="UniProtKB-UniRule"/>
</dbReference>
<keyword evidence="6 10" id="KW-0460">Magnesium</keyword>
<feature type="binding site" evidence="10">
    <location>
        <begin position="160"/>
        <end position="163"/>
    </location>
    <ligand>
        <name>substrate</name>
    </ligand>
</feature>
<evidence type="ECO:0000256" key="3">
    <source>
        <dbReference type="ARBA" id="ARBA00022723"/>
    </source>
</evidence>
<dbReference type="GO" id="GO:0017111">
    <property type="term" value="F:ribonucleoside triphosphate phosphatase activity"/>
    <property type="evidence" value="ECO:0007669"/>
    <property type="project" value="InterPro"/>
</dbReference>
<dbReference type="GO" id="GO:0005829">
    <property type="term" value="C:cytosol"/>
    <property type="evidence" value="ECO:0007669"/>
    <property type="project" value="TreeGrafter"/>
</dbReference>
<dbReference type="GO" id="GO:0035870">
    <property type="term" value="F:dITP diphosphatase activity"/>
    <property type="evidence" value="ECO:0007669"/>
    <property type="project" value="UniProtKB-UniRule"/>
</dbReference>
<keyword evidence="5 10" id="KW-0378">Hydrolase</keyword>
<dbReference type="NCBIfam" id="NF011397">
    <property type="entry name" value="PRK14822.1"/>
    <property type="match status" value="1"/>
</dbReference>
<feature type="binding site" evidence="10">
    <location>
        <begin position="16"/>
        <end position="21"/>
    </location>
    <ligand>
        <name>substrate</name>
    </ligand>
</feature>
<dbReference type="HAMAP" id="MF_01405">
    <property type="entry name" value="Non_canon_purine_NTPase"/>
    <property type="match status" value="1"/>
</dbReference>
<evidence type="ECO:0000313" key="12">
    <source>
        <dbReference type="EMBL" id="KRN06075.1"/>
    </source>
</evidence>
<comment type="similarity">
    <text evidence="1 10 11">Belongs to the HAM1 NTPase family.</text>
</comment>
<dbReference type="InterPro" id="IPR029001">
    <property type="entry name" value="ITPase-like_fam"/>
</dbReference>
<protein>
    <recommendedName>
        <fullName evidence="10">dITP/XTP pyrophosphatase</fullName>
        <ecNumber evidence="10">3.6.1.66</ecNumber>
    </recommendedName>
    <alternativeName>
        <fullName evidence="10">Non-canonical purine NTP pyrophosphatase</fullName>
    </alternativeName>
    <alternativeName>
        <fullName evidence="10">Non-standard purine NTP pyrophosphatase</fullName>
    </alternativeName>
    <alternativeName>
        <fullName evidence="10">Nucleoside-triphosphate diphosphatase</fullName>
    </alternativeName>
    <alternativeName>
        <fullName evidence="10">Nucleoside-triphosphate pyrophosphatase</fullName>
        <shortName evidence="10">NTPase</shortName>
    </alternativeName>
</protein>
<keyword evidence="3 10" id="KW-0479">Metal-binding</keyword>
<feature type="binding site" evidence="10">
    <location>
        <begin position="188"/>
        <end position="189"/>
    </location>
    <ligand>
        <name>substrate</name>
    </ligand>
</feature>
<dbReference type="eggNOG" id="COG0127">
    <property type="taxonomic scope" value="Bacteria"/>
</dbReference>
<dbReference type="Gene3D" id="3.90.950.10">
    <property type="match status" value="1"/>
</dbReference>
<comment type="catalytic activity">
    <reaction evidence="8 10">
        <text>dITP + H2O = dIMP + diphosphate + H(+)</text>
        <dbReference type="Rhea" id="RHEA:28342"/>
        <dbReference type="ChEBI" id="CHEBI:15377"/>
        <dbReference type="ChEBI" id="CHEBI:15378"/>
        <dbReference type="ChEBI" id="CHEBI:33019"/>
        <dbReference type="ChEBI" id="CHEBI:61194"/>
        <dbReference type="ChEBI" id="CHEBI:61382"/>
        <dbReference type="EC" id="3.6.1.66"/>
    </reaction>
</comment>
<dbReference type="Proteomes" id="UP000050961">
    <property type="component" value="Unassembled WGS sequence"/>
</dbReference>
<comment type="catalytic activity">
    <reaction evidence="10">
        <text>ITP + H2O = IMP + diphosphate + H(+)</text>
        <dbReference type="Rhea" id="RHEA:29399"/>
        <dbReference type="ChEBI" id="CHEBI:15377"/>
        <dbReference type="ChEBI" id="CHEBI:15378"/>
        <dbReference type="ChEBI" id="CHEBI:33019"/>
        <dbReference type="ChEBI" id="CHEBI:58053"/>
        <dbReference type="ChEBI" id="CHEBI:61402"/>
        <dbReference type="EC" id="3.6.1.66"/>
    </reaction>
</comment>
<dbReference type="FunFam" id="3.90.950.10:FF:000001">
    <property type="entry name" value="dITP/XTP pyrophosphatase"/>
    <property type="match status" value="1"/>
</dbReference>
<dbReference type="AlphaFoldDB" id="A0A0R2DSK9"/>
<comment type="caution">
    <text evidence="10">Lacks conserved residue(s) required for the propagation of feature annotation.</text>
</comment>
<feature type="active site" description="Proton acceptor" evidence="10">
    <location>
        <position position="78"/>
    </location>
</feature>
<dbReference type="GO" id="GO:0009146">
    <property type="term" value="P:purine nucleoside triphosphate catabolic process"/>
    <property type="evidence" value="ECO:0007669"/>
    <property type="project" value="UniProtKB-UniRule"/>
</dbReference>
<dbReference type="GO" id="GO:0000166">
    <property type="term" value="F:nucleotide binding"/>
    <property type="evidence" value="ECO:0007669"/>
    <property type="project" value="UniProtKB-KW"/>
</dbReference>
<dbReference type="CDD" id="cd00515">
    <property type="entry name" value="HAM1"/>
    <property type="match status" value="1"/>
</dbReference>
<feature type="binding site" evidence="10">
    <location>
        <position position="78"/>
    </location>
    <ligand>
        <name>Mg(2+)</name>
        <dbReference type="ChEBI" id="CHEBI:18420"/>
    </ligand>
</feature>
<dbReference type="PANTHER" id="PTHR11067">
    <property type="entry name" value="INOSINE TRIPHOSPHATE PYROPHOSPHATASE/HAM1 PROTEIN"/>
    <property type="match status" value="1"/>
</dbReference>
<dbReference type="NCBIfam" id="TIGR00042">
    <property type="entry name" value="RdgB/HAM1 family non-canonical purine NTP pyrophosphatase"/>
    <property type="match status" value="1"/>
</dbReference>
<evidence type="ECO:0000256" key="7">
    <source>
        <dbReference type="ARBA" id="ARBA00023080"/>
    </source>
</evidence>
<dbReference type="PANTHER" id="PTHR11067:SF9">
    <property type="entry name" value="INOSINE TRIPHOSPHATE PYROPHOSPHATASE"/>
    <property type="match status" value="1"/>
</dbReference>
<dbReference type="EC" id="3.6.1.66" evidence="10"/>
<evidence type="ECO:0000256" key="2">
    <source>
        <dbReference type="ARBA" id="ARBA00011738"/>
    </source>
</evidence>
<feature type="binding site" evidence="10">
    <location>
        <position position="183"/>
    </location>
    <ligand>
        <name>substrate</name>
    </ligand>
</feature>
<comment type="cofactor">
    <cofactor evidence="10">
        <name>Mg(2+)</name>
        <dbReference type="ChEBI" id="CHEBI:18420"/>
    </cofactor>
    <text evidence="10">Binds 1 Mg(2+) ion per subunit.</text>
</comment>
<accession>A0A0R2DSK9</accession>
<dbReference type="EMBL" id="AYZF01000013">
    <property type="protein sequence ID" value="KRN06075.1"/>
    <property type="molecule type" value="Genomic_DNA"/>
</dbReference>
<evidence type="ECO:0000256" key="8">
    <source>
        <dbReference type="ARBA" id="ARBA00051875"/>
    </source>
</evidence>
<comment type="subunit">
    <text evidence="2 10">Homodimer.</text>
</comment>